<organism evidence="3 4">
    <name type="scientific">Fraxinus pennsylvanica</name>
    <dbReference type="NCBI Taxonomy" id="56036"/>
    <lineage>
        <taxon>Eukaryota</taxon>
        <taxon>Viridiplantae</taxon>
        <taxon>Streptophyta</taxon>
        <taxon>Embryophyta</taxon>
        <taxon>Tracheophyta</taxon>
        <taxon>Spermatophyta</taxon>
        <taxon>Magnoliopsida</taxon>
        <taxon>eudicotyledons</taxon>
        <taxon>Gunneridae</taxon>
        <taxon>Pentapetalae</taxon>
        <taxon>asterids</taxon>
        <taxon>lamiids</taxon>
        <taxon>Lamiales</taxon>
        <taxon>Oleaceae</taxon>
        <taxon>Oleeae</taxon>
        <taxon>Fraxinus</taxon>
    </lineage>
</organism>
<dbReference type="GO" id="GO:0051087">
    <property type="term" value="F:protein-folding chaperone binding"/>
    <property type="evidence" value="ECO:0007669"/>
    <property type="project" value="TreeGrafter"/>
</dbReference>
<gene>
    <name evidence="3" type="ORF">FPE_LOCUS3548</name>
</gene>
<dbReference type="Pfam" id="PF05180">
    <property type="entry name" value="zf-DNL"/>
    <property type="match status" value="1"/>
</dbReference>
<keyword evidence="1" id="KW-0862">Zinc</keyword>
<dbReference type="PANTHER" id="PTHR20922">
    <property type="entry name" value="DNL-TYPE ZINC FINGER PROTEIN"/>
    <property type="match status" value="1"/>
</dbReference>
<evidence type="ECO:0000259" key="2">
    <source>
        <dbReference type="PROSITE" id="PS51501"/>
    </source>
</evidence>
<evidence type="ECO:0000313" key="3">
    <source>
        <dbReference type="EMBL" id="CAI9756118.1"/>
    </source>
</evidence>
<keyword evidence="1" id="KW-0479">Metal-binding</keyword>
<dbReference type="GO" id="GO:0005739">
    <property type="term" value="C:mitochondrion"/>
    <property type="evidence" value="ECO:0007669"/>
    <property type="project" value="TreeGrafter"/>
</dbReference>
<dbReference type="GO" id="GO:0008270">
    <property type="term" value="F:zinc ion binding"/>
    <property type="evidence" value="ECO:0007669"/>
    <property type="project" value="UniProtKB-KW"/>
</dbReference>
<accession>A0AAD2DL49</accession>
<dbReference type="GO" id="GO:0030150">
    <property type="term" value="P:protein import into mitochondrial matrix"/>
    <property type="evidence" value="ECO:0007669"/>
    <property type="project" value="TreeGrafter"/>
</dbReference>
<dbReference type="Proteomes" id="UP000834106">
    <property type="component" value="Chromosome 2"/>
</dbReference>
<evidence type="ECO:0000256" key="1">
    <source>
        <dbReference type="PROSITE-ProRule" id="PRU00834"/>
    </source>
</evidence>
<dbReference type="InterPro" id="IPR024158">
    <property type="entry name" value="Mt_import_TIM15"/>
</dbReference>
<dbReference type="InterPro" id="IPR007853">
    <property type="entry name" value="Znf_DNL-typ"/>
</dbReference>
<reference evidence="3" key="1">
    <citation type="submission" date="2023-05" db="EMBL/GenBank/DDBJ databases">
        <authorList>
            <person name="Huff M."/>
        </authorList>
    </citation>
    <scope>NUCLEOTIDE SEQUENCE</scope>
</reference>
<sequence length="167" mass="18607">MATISSSAIHGPVYLCATHTTHVKAKGRISSLSFPGPNVSPNQQNFIFPRLRNCYKWKTAVEQCLRVPVTFCLMGSNSEACPETDQTCVPNDAAKEAAIDLKLPRRSLLVTFTCNSCDARSQKLINRLAYERGLVYVQCSGCSKYHKLVDNLGLVIEYNFQEETDQI</sequence>
<name>A0AAD2DL49_9LAMI</name>
<evidence type="ECO:0000313" key="4">
    <source>
        <dbReference type="Proteomes" id="UP000834106"/>
    </source>
</evidence>
<dbReference type="GO" id="GO:0006457">
    <property type="term" value="P:protein folding"/>
    <property type="evidence" value="ECO:0007669"/>
    <property type="project" value="TreeGrafter"/>
</dbReference>
<dbReference type="EMBL" id="OU503037">
    <property type="protein sequence ID" value="CAI9756118.1"/>
    <property type="molecule type" value="Genomic_DNA"/>
</dbReference>
<keyword evidence="1" id="KW-0863">Zinc-finger</keyword>
<feature type="domain" description="DNL-type" evidence="2">
    <location>
        <begin position="103"/>
        <end position="167"/>
    </location>
</feature>
<proteinExistence type="predicted"/>
<dbReference type="PANTHER" id="PTHR20922:SF19">
    <property type="entry name" value="F24J5.3"/>
    <property type="match status" value="1"/>
</dbReference>
<dbReference type="PROSITE" id="PS51501">
    <property type="entry name" value="ZF_DNL"/>
    <property type="match status" value="1"/>
</dbReference>
<dbReference type="AlphaFoldDB" id="A0AAD2DL49"/>
<keyword evidence="4" id="KW-1185">Reference proteome</keyword>
<protein>
    <recommendedName>
        <fullName evidence="2">DNL-type domain-containing protein</fullName>
    </recommendedName>
</protein>
<dbReference type="GO" id="GO:0050821">
    <property type="term" value="P:protein stabilization"/>
    <property type="evidence" value="ECO:0007669"/>
    <property type="project" value="TreeGrafter"/>
</dbReference>